<organism evidence="2">
    <name type="scientific">freshwater metagenome</name>
    <dbReference type="NCBI Taxonomy" id="449393"/>
    <lineage>
        <taxon>unclassified sequences</taxon>
        <taxon>metagenomes</taxon>
        <taxon>ecological metagenomes</taxon>
    </lineage>
</organism>
<dbReference type="EMBL" id="CAFAAN010000014">
    <property type="protein sequence ID" value="CAB4810908.1"/>
    <property type="molecule type" value="Genomic_DNA"/>
</dbReference>
<evidence type="ECO:0000313" key="1">
    <source>
        <dbReference type="EMBL" id="CAB4708572.1"/>
    </source>
</evidence>
<dbReference type="Pfam" id="PF17249">
    <property type="entry name" value="DUF5318"/>
    <property type="match status" value="1"/>
</dbReference>
<proteinExistence type="predicted"/>
<dbReference type="EMBL" id="CAFBRZ010000021">
    <property type="protein sequence ID" value="CAB5148626.1"/>
    <property type="molecule type" value="Genomic_DNA"/>
</dbReference>
<accession>A0A6J6YUL2</accession>
<name>A0A6J6YUL2_9ZZZZ</name>
<dbReference type="InterPro" id="IPR035169">
    <property type="entry name" value="DUF5318"/>
</dbReference>
<gene>
    <name evidence="1" type="ORF">UFOPK2655_00587</name>
    <name evidence="2" type="ORF">UFOPK3027_01320</name>
    <name evidence="3" type="ORF">UFOPK4444_00519</name>
</gene>
<dbReference type="EMBL" id="CAEZYE010000024">
    <property type="protein sequence ID" value="CAB4708572.1"/>
    <property type="molecule type" value="Genomic_DNA"/>
</dbReference>
<reference evidence="2" key="1">
    <citation type="submission" date="2020-05" db="EMBL/GenBank/DDBJ databases">
        <authorList>
            <person name="Chiriac C."/>
            <person name="Salcher M."/>
            <person name="Ghai R."/>
            <person name="Kavagutti S V."/>
        </authorList>
    </citation>
    <scope>NUCLEOTIDE SEQUENCE</scope>
</reference>
<protein>
    <submittedName>
        <fullName evidence="2">Unannotated protein</fullName>
    </submittedName>
</protein>
<sequence length="150" mass="17202">MSVVADLGLFLSTMRSQRSYIDYSLDKRATLLALFRGTVDACDADPYLLRAAKWHGEKTARNCPVCKKNGLVELRYTFGEQLGQYSGRIKSVDELLEMENEFGEFKVYIVEVCRDCLWNHMCASFVLGDGRERKAPRKVRTLEDEDYAAR</sequence>
<evidence type="ECO:0000313" key="2">
    <source>
        <dbReference type="EMBL" id="CAB4810908.1"/>
    </source>
</evidence>
<evidence type="ECO:0000313" key="3">
    <source>
        <dbReference type="EMBL" id="CAB5148626.1"/>
    </source>
</evidence>
<dbReference type="AlphaFoldDB" id="A0A6J6YUL2"/>